<keyword evidence="3" id="KW-0808">Transferase</keyword>
<dbReference type="PROSITE" id="PS50011">
    <property type="entry name" value="PROTEIN_KINASE_DOM"/>
    <property type="match status" value="1"/>
</dbReference>
<dbReference type="InterPro" id="IPR018097">
    <property type="entry name" value="EGF_Ca-bd_CS"/>
</dbReference>
<organism evidence="14">
    <name type="scientific">Triticum aestivum</name>
    <name type="common">Wheat</name>
    <dbReference type="NCBI Taxonomy" id="4565"/>
    <lineage>
        <taxon>Eukaryota</taxon>
        <taxon>Viridiplantae</taxon>
        <taxon>Streptophyta</taxon>
        <taxon>Embryophyta</taxon>
        <taxon>Tracheophyta</taxon>
        <taxon>Spermatophyta</taxon>
        <taxon>Magnoliopsida</taxon>
        <taxon>Liliopsida</taxon>
        <taxon>Poales</taxon>
        <taxon>Poaceae</taxon>
        <taxon>BOP clade</taxon>
        <taxon>Pooideae</taxon>
        <taxon>Triticodae</taxon>
        <taxon>Triticeae</taxon>
        <taxon>Triticinae</taxon>
        <taxon>Triticum</taxon>
    </lineage>
</organism>
<dbReference type="SUPFAM" id="SSF57196">
    <property type="entry name" value="EGF/Laminin"/>
    <property type="match status" value="1"/>
</dbReference>
<evidence type="ECO:0000256" key="4">
    <source>
        <dbReference type="ARBA" id="ARBA00022729"/>
    </source>
</evidence>
<dbReference type="RefSeq" id="XP_044421874.1">
    <property type="nucleotide sequence ID" value="XM_044565939.1"/>
</dbReference>
<dbReference type="PROSITE" id="PS01187">
    <property type="entry name" value="EGF_CA"/>
    <property type="match status" value="1"/>
</dbReference>
<dbReference type="Gene3D" id="3.30.200.20">
    <property type="entry name" value="Phosphorylase Kinase, domain 1"/>
    <property type="match status" value="1"/>
</dbReference>
<dbReference type="Gene3D" id="1.10.510.10">
    <property type="entry name" value="Transferase(Phosphotransferase) domain 1"/>
    <property type="match status" value="1"/>
</dbReference>
<feature type="domain" description="Protein kinase" evidence="13">
    <location>
        <begin position="470"/>
        <end position="737"/>
    </location>
</feature>
<proteinExistence type="predicted"/>
<feature type="signal peptide" evidence="12">
    <location>
        <begin position="1"/>
        <end position="26"/>
    </location>
</feature>
<dbReference type="SUPFAM" id="SSF56112">
    <property type="entry name" value="Protein kinase-like (PK-like)"/>
    <property type="match status" value="1"/>
</dbReference>
<evidence type="ECO:0000256" key="6">
    <source>
        <dbReference type="ARBA" id="ARBA00022777"/>
    </source>
</evidence>
<dbReference type="InterPro" id="IPR017441">
    <property type="entry name" value="Protein_kinase_ATP_BS"/>
</dbReference>
<evidence type="ECO:0000256" key="9">
    <source>
        <dbReference type="ARBA" id="ARBA00023180"/>
    </source>
</evidence>
<dbReference type="GeneID" id="123146314"/>
<evidence type="ECO:0000256" key="5">
    <source>
        <dbReference type="ARBA" id="ARBA00022741"/>
    </source>
</evidence>
<accession>A0A3B6QL95</accession>
<feature type="transmembrane region" description="Helical" evidence="11">
    <location>
        <begin position="413"/>
        <end position="433"/>
    </location>
</feature>
<dbReference type="GO" id="GO:0005524">
    <property type="term" value="F:ATP binding"/>
    <property type="evidence" value="ECO:0007669"/>
    <property type="project" value="UniProtKB-UniRule"/>
</dbReference>
<evidence type="ECO:0000256" key="3">
    <source>
        <dbReference type="ARBA" id="ARBA00022679"/>
    </source>
</evidence>
<dbReference type="GO" id="GO:0005886">
    <property type="term" value="C:plasma membrane"/>
    <property type="evidence" value="ECO:0000318"/>
    <property type="project" value="GO_Central"/>
</dbReference>
<dbReference type="Gramene" id="TraesCS6D03G0906900.1">
    <property type="protein sequence ID" value="TraesCS6D03G0906900.1.CDS"/>
    <property type="gene ID" value="TraesCS6D03G0906900"/>
</dbReference>
<dbReference type="SMART" id="SM00179">
    <property type="entry name" value="EGF_CA"/>
    <property type="match status" value="1"/>
</dbReference>
<dbReference type="Proteomes" id="UP000019116">
    <property type="component" value="Chromosome 6D"/>
</dbReference>
<dbReference type="Pfam" id="PF13947">
    <property type="entry name" value="GUB_WAK_bind"/>
    <property type="match status" value="1"/>
</dbReference>
<dbReference type="InterPro" id="IPR045274">
    <property type="entry name" value="WAK-like"/>
</dbReference>
<gene>
    <name evidence="14" type="primary">LOC123146314</name>
</gene>
<dbReference type="PANTHER" id="PTHR27005:SF461">
    <property type="entry name" value="PROTEIN KINASE DOMAIN-CONTAINING PROTEIN"/>
    <property type="match status" value="1"/>
</dbReference>
<evidence type="ECO:0000259" key="13">
    <source>
        <dbReference type="PROSITE" id="PS50011"/>
    </source>
</evidence>
<evidence type="ECO:0000313" key="15">
    <source>
        <dbReference type="Proteomes" id="UP000019116"/>
    </source>
</evidence>
<feature type="binding site" evidence="10">
    <location>
        <position position="497"/>
    </location>
    <ligand>
        <name>ATP</name>
        <dbReference type="ChEBI" id="CHEBI:30616"/>
    </ligand>
</feature>
<dbReference type="PROSITE" id="PS00107">
    <property type="entry name" value="PROTEIN_KINASE_ATP"/>
    <property type="match status" value="1"/>
</dbReference>
<dbReference type="GO" id="GO:0030247">
    <property type="term" value="F:polysaccharide binding"/>
    <property type="evidence" value="ECO:0007669"/>
    <property type="project" value="InterPro"/>
</dbReference>
<dbReference type="SMART" id="SM00181">
    <property type="entry name" value="EGF"/>
    <property type="match status" value="2"/>
</dbReference>
<dbReference type="GO" id="GO:0007166">
    <property type="term" value="P:cell surface receptor signaling pathway"/>
    <property type="evidence" value="ECO:0000318"/>
    <property type="project" value="GO_Central"/>
</dbReference>
<keyword evidence="11" id="KW-0812">Transmembrane</keyword>
<dbReference type="EnsemblPlants" id="TraesCS6D02G395900.1">
    <property type="protein sequence ID" value="TraesCS6D02G395900.1"/>
    <property type="gene ID" value="TraesCS6D02G395900"/>
</dbReference>
<dbReference type="InterPro" id="IPR000742">
    <property type="entry name" value="EGF"/>
</dbReference>
<keyword evidence="6" id="KW-0418">Kinase</keyword>
<dbReference type="Pfam" id="PF07714">
    <property type="entry name" value="PK_Tyr_Ser-Thr"/>
    <property type="match status" value="1"/>
</dbReference>
<keyword evidence="5 10" id="KW-0547">Nucleotide-binding</keyword>
<keyword evidence="7 10" id="KW-0067">ATP-binding</keyword>
<dbReference type="GO" id="GO:0005509">
    <property type="term" value="F:calcium ion binding"/>
    <property type="evidence" value="ECO:0007669"/>
    <property type="project" value="InterPro"/>
</dbReference>
<dbReference type="AlphaFoldDB" id="A0A3B6QL95"/>
<dbReference type="CDD" id="cd00054">
    <property type="entry name" value="EGF_CA"/>
    <property type="match status" value="1"/>
</dbReference>
<dbReference type="Gramene" id="TraesCS6D02G395900.1">
    <property type="protein sequence ID" value="TraesCS6D02G395900.1"/>
    <property type="gene ID" value="TraesCS6D02G395900"/>
</dbReference>
<feature type="chain" id="PRO_5043179586" description="Protein kinase domain-containing protein" evidence="12">
    <location>
        <begin position="27"/>
        <end position="741"/>
    </location>
</feature>
<comment type="subcellular location">
    <subcellularLocation>
        <location evidence="1">Membrane</location>
        <topology evidence="1">Single-pass type I membrane protein</topology>
    </subcellularLocation>
</comment>
<dbReference type="STRING" id="4565.A0A3B6QL95"/>
<dbReference type="InterPro" id="IPR008271">
    <property type="entry name" value="Ser/Thr_kinase_AS"/>
</dbReference>
<dbReference type="FunFam" id="1.10.510.10:FF:000606">
    <property type="entry name" value="Wall-associated receptor kinase 3"/>
    <property type="match status" value="1"/>
</dbReference>
<dbReference type="InterPro" id="IPR025287">
    <property type="entry name" value="WAK_GUB"/>
</dbReference>
<evidence type="ECO:0000256" key="10">
    <source>
        <dbReference type="PROSITE-ProRule" id="PRU10141"/>
    </source>
</evidence>
<dbReference type="OrthoDB" id="674570at2759"/>
<reference evidence="14" key="1">
    <citation type="submission" date="2018-08" db="EMBL/GenBank/DDBJ databases">
        <authorList>
            <person name="Rossello M."/>
        </authorList>
    </citation>
    <scope>NUCLEOTIDE SEQUENCE [LARGE SCALE GENOMIC DNA]</scope>
    <source>
        <strain evidence="14">cv. Chinese Spring</strain>
    </source>
</reference>
<evidence type="ECO:0000256" key="7">
    <source>
        <dbReference type="ARBA" id="ARBA00022840"/>
    </source>
</evidence>
<dbReference type="InterPro" id="IPR011009">
    <property type="entry name" value="Kinase-like_dom_sf"/>
</dbReference>
<dbReference type="InterPro" id="IPR001881">
    <property type="entry name" value="EGF-like_Ca-bd_dom"/>
</dbReference>
<evidence type="ECO:0000256" key="11">
    <source>
        <dbReference type="SAM" id="Phobius"/>
    </source>
</evidence>
<dbReference type="InterPro" id="IPR001245">
    <property type="entry name" value="Ser-Thr/Tyr_kinase_cat_dom"/>
</dbReference>
<keyword evidence="11" id="KW-1133">Transmembrane helix</keyword>
<keyword evidence="4 12" id="KW-0732">Signal</keyword>
<protein>
    <recommendedName>
        <fullName evidence="13">Protein kinase domain-containing protein</fullName>
    </recommendedName>
</protein>
<sequence length="741" mass="82317">MTTPSQFHSQPLPVILLLFLFLSAATHLLLEAAAAEQDQQQRITRVGCADKCGNISIPYPFGMEPGCFREGFQVTCNDSTNPHRAYLANNGVYQRIVEYYDRIVEEGWYHQDWHKEGNNTPLELIDISVAKAEARAYGAVSSVCNPNESDYYSKCQQVWLGPFLLSVTRNVLMGVGWRIEPMVTSNLWSPLRGGDSSNEFTLTCISDQMGLPQFLKFAANGSCTGRGCCEAELPEAFPVPEFGLWFRSGRNNTMFETTPCSYAMVVEKSWYNFTTPDLYGYAVLPKRFPRGIPFVLDFFITNGSCPLKGQQPPPDYACISGNSYCENATSSKGYVCKCLKFYDGNPYIPDGCQDIDECKLRELNPELRDSYPCSSDGICKNKLEGYDCPCKPGMKGDGMKGTCMDKFPLTAKVIVGGIGGISLMAILSFLILLRKEKRKTREFYKKNGGHVLEKAKFIKLFEKEKLKPILKSSNFIGKGGFGKVYMGLLNNEQVALKEPISGTILENEQFAKEVIIQSQVIHKNIVRLIGCCLEVDAPILVYEFLPNGSLDDILHGDGKEPLNLGMRLSIAAESADGLVYLHTKTNTKILHGDVKPANILLDDKFMPKISDFGISRLIARDKQHTGSIIGDMSYMDPVYLQTGLLTEKSDVYSFGVVILELISGMKATHSDGGSLVTNFLEAYKKEKKATQLFDKNIAVTEDLEVLDSLAGIAVECLSLDVDQRPSMTNIAKRLLNLTECR</sequence>
<reference evidence="14" key="2">
    <citation type="submission" date="2018-10" db="UniProtKB">
        <authorList>
            <consortium name="EnsemblPlants"/>
        </authorList>
    </citation>
    <scope>IDENTIFICATION</scope>
</reference>
<dbReference type="GO" id="GO:0004674">
    <property type="term" value="F:protein serine/threonine kinase activity"/>
    <property type="evidence" value="ECO:0007669"/>
    <property type="project" value="UniProtKB-KW"/>
</dbReference>
<name>A0A3B6QL95_WHEAT</name>
<evidence type="ECO:0000313" key="14">
    <source>
        <dbReference type="EnsemblPlants" id="TraesCS6D02G395900.1"/>
    </source>
</evidence>
<dbReference type="PaxDb" id="4565-Traes_6DL_6214806F8.1"/>
<keyword evidence="11" id="KW-0472">Membrane</keyword>
<dbReference type="InterPro" id="IPR000719">
    <property type="entry name" value="Prot_kinase_dom"/>
</dbReference>
<evidence type="ECO:0000256" key="8">
    <source>
        <dbReference type="ARBA" id="ARBA00023157"/>
    </source>
</evidence>
<keyword evidence="2" id="KW-0723">Serine/threonine-protein kinase</keyword>
<dbReference type="SMART" id="SM00220">
    <property type="entry name" value="S_TKc"/>
    <property type="match status" value="1"/>
</dbReference>
<dbReference type="PROSITE" id="PS00108">
    <property type="entry name" value="PROTEIN_KINASE_ST"/>
    <property type="match status" value="1"/>
</dbReference>
<keyword evidence="9" id="KW-0325">Glycoprotein</keyword>
<dbReference type="PANTHER" id="PTHR27005">
    <property type="entry name" value="WALL-ASSOCIATED RECEPTOR KINASE-LIKE 21"/>
    <property type="match status" value="1"/>
</dbReference>
<evidence type="ECO:0000256" key="12">
    <source>
        <dbReference type="SAM" id="SignalP"/>
    </source>
</evidence>
<evidence type="ECO:0000256" key="1">
    <source>
        <dbReference type="ARBA" id="ARBA00004479"/>
    </source>
</evidence>
<evidence type="ECO:0000256" key="2">
    <source>
        <dbReference type="ARBA" id="ARBA00022527"/>
    </source>
</evidence>
<keyword evidence="15" id="KW-1185">Reference proteome</keyword>
<keyword evidence="8" id="KW-1015">Disulfide bond</keyword>
<dbReference type="SMR" id="A0A3B6QL95"/>
<dbReference type="Gene3D" id="2.10.25.10">
    <property type="entry name" value="Laminin"/>
    <property type="match status" value="1"/>
</dbReference>